<sequence length="306" mass="33875">MERLSPREGGRRLSSTGEQSTNLPPQIMDRLASQSSRRSTSSFAQIPAKSGEALKIEYRWLNEDRPDAPIAMFLHEGLGSIAMWKDWPQALCDQLGFRGLVYSRPGYGASTPRESGAKWPVDFLHVQAQDVLPALLDTLRIDHAERARMWMIGHSDGGSIALLHASAFPDSLAGVIAIAPHVFVEDRSVTAIGQASVQYTQGDLRQRLSRYHADVDSAFYGWNDIWLSTEFRHWNITRLLSSIRCPLLAIQGEDDEYATMAQIDIIPAHAPHAKLVKLPACGHSPHKQCPEMLDAAITAFVIKTAA</sequence>
<gene>
    <name evidence="3" type="ORF">AWB64_02025</name>
</gene>
<accession>A0A158G030</accession>
<dbReference type="EMBL" id="FCOC02000004">
    <property type="protein sequence ID" value="SAL25237.1"/>
    <property type="molecule type" value="Genomic_DNA"/>
</dbReference>
<protein>
    <submittedName>
        <fullName evidence="3">Hydrolase</fullName>
    </submittedName>
</protein>
<feature type="domain" description="AB hydrolase-1" evidence="2">
    <location>
        <begin position="84"/>
        <end position="291"/>
    </location>
</feature>
<proteinExistence type="predicted"/>
<evidence type="ECO:0000256" key="1">
    <source>
        <dbReference type="SAM" id="MobiDB-lite"/>
    </source>
</evidence>
<dbReference type="GO" id="GO:0016020">
    <property type="term" value="C:membrane"/>
    <property type="evidence" value="ECO:0007669"/>
    <property type="project" value="TreeGrafter"/>
</dbReference>
<evidence type="ECO:0000313" key="4">
    <source>
        <dbReference type="Proteomes" id="UP000054893"/>
    </source>
</evidence>
<dbReference type="InterPro" id="IPR050266">
    <property type="entry name" value="AB_hydrolase_sf"/>
</dbReference>
<dbReference type="PANTHER" id="PTHR43798">
    <property type="entry name" value="MONOACYLGLYCEROL LIPASE"/>
    <property type="match status" value="1"/>
</dbReference>
<dbReference type="InterPro" id="IPR000073">
    <property type="entry name" value="AB_hydrolase_1"/>
</dbReference>
<dbReference type="Gene3D" id="3.40.50.1820">
    <property type="entry name" value="alpha/beta hydrolase"/>
    <property type="match status" value="1"/>
</dbReference>
<feature type="compositionally biased region" description="Basic and acidic residues" evidence="1">
    <location>
        <begin position="1"/>
        <end position="11"/>
    </location>
</feature>
<dbReference type="GO" id="GO:0016787">
    <property type="term" value="F:hydrolase activity"/>
    <property type="evidence" value="ECO:0007669"/>
    <property type="project" value="UniProtKB-KW"/>
</dbReference>
<dbReference type="Pfam" id="PF12697">
    <property type="entry name" value="Abhydrolase_6"/>
    <property type="match status" value="1"/>
</dbReference>
<dbReference type="AlphaFoldDB" id="A0A158G030"/>
<evidence type="ECO:0000259" key="2">
    <source>
        <dbReference type="Pfam" id="PF12697"/>
    </source>
</evidence>
<keyword evidence="3" id="KW-0378">Hydrolase</keyword>
<dbReference type="PANTHER" id="PTHR43798:SF33">
    <property type="entry name" value="HYDROLASE, PUTATIVE (AFU_ORTHOLOGUE AFUA_2G14860)-RELATED"/>
    <property type="match status" value="1"/>
</dbReference>
<organism evidence="3 4">
    <name type="scientific">Caballeronia sordidicola</name>
    <name type="common">Burkholderia sordidicola</name>
    <dbReference type="NCBI Taxonomy" id="196367"/>
    <lineage>
        <taxon>Bacteria</taxon>
        <taxon>Pseudomonadati</taxon>
        <taxon>Pseudomonadota</taxon>
        <taxon>Betaproteobacteria</taxon>
        <taxon>Burkholderiales</taxon>
        <taxon>Burkholderiaceae</taxon>
        <taxon>Caballeronia</taxon>
    </lineage>
</organism>
<evidence type="ECO:0000313" key="3">
    <source>
        <dbReference type="EMBL" id="SAL25237.1"/>
    </source>
</evidence>
<dbReference type="InterPro" id="IPR029058">
    <property type="entry name" value="AB_hydrolase_fold"/>
</dbReference>
<dbReference type="SUPFAM" id="SSF53474">
    <property type="entry name" value="alpha/beta-Hydrolases"/>
    <property type="match status" value="1"/>
</dbReference>
<feature type="region of interest" description="Disordered" evidence="1">
    <location>
        <begin position="1"/>
        <end position="26"/>
    </location>
</feature>
<reference evidence="3 4" key="1">
    <citation type="submission" date="2016-01" db="EMBL/GenBank/DDBJ databases">
        <authorList>
            <person name="Oliw E.H."/>
        </authorList>
    </citation>
    <scope>NUCLEOTIDE SEQUENCE [LARGE SCALE GENOMIC DNA]</scope>
    <source>
        <strain evidence="3">LMG 22029</strain>
    </source>
</reference>
<dbReference type="Proteomes" id="UP000054893">
    <property type="component" value="Unassembled WGS sequence"/>
</dbReference>
<name>A0A158G030_CABSO</name>
<feature type="compositionally biased region" description="Polar residues" evidence="1">
    <location>
        <begin position="13"/>
        <end position="24"/>
    </location>
</feature>